<dbReference type="EMBL" id="JBJXBP010000005">
    <property type="protein sequence ID" value="KAL3830868.1"/>
    <property type="molecule type" value="Genomic_DNA"/>
</dbReference>
<keyword evidence="4" id="KW-1185">Reference proteome</keyword>
<dbReference type="Pfam" id="PF02992">
    <property type="entry name" value="Transposase_21"/>
    <property type="match status" value="1"/>
</dbReference>
<evidence type="ECO:0000259" key="2">
    <source>
        <dbReference type="Pfam" id="PF13963"/>
    </source>
</evidence>
<sequence length="744" mass="86505">MDKSWIHKSRLSKEYENGLNVFLDMAFNNVCLSGKILCPCKHCKNSKWVNRETSKEHLIVDGFMKGYTHWVLHGEDASSSQPNFQQNDNFDIFNEMHDLVHDAFGVKDTSIDIEEEPNEQATSFYKLLDDAQQELYPGCKQFSKLKFIVRLFHLKCMGKWTNKTFTMLLELLKEAFPDLTESLPKSYYEVRKTIGALGLTCIKIDACPNDCMLYWKEHENDMACHVCNTSRYLQAENTAVDEEVSSEKCKKVPAKVLRYFPLKPRLQRLFMSSKTASFMRWHKEECTKDGCMRHPSDSPLWHSFDHQHRDFARDSRNVRLGLAADGFSPFRTMSVAHSTWPVILTPYNMPPWMCMKEPFFFLTLLIPGPSAPGNNIDVYLQPLIEELKELWDGVDTYDASKKQNFNMRAAVLWTINDFPAYANLSGWSTKGELACPSCHKDTCSKYLYKSHKYCYMGHRRFLNRYHPYRKDKKSFDGNEEHRRPPTPLTGDMVLEELDGLNVKFGKKVNDNPSLPRNWKKRSIFFDLPYWKDNILRHNLDVMHIEKNICDSVIGTLLNLEGKTKDHENSRLDLEAMGIRHALHPITLESGKKYLPAACFSMSKKEKEIFFEILKNVKVPDGYASNISRRVQVKTNKISGLKSHDNHILMQQLLPIALRKVLPKHVKTPLIKLCTFFRELCSKVLNPGDLIRLEEQIVKILCDLEKIFPPSFFDIMVHLSSHLAYEARIAGPVQYRWMYPIERYC</sequence>
<protein>
    <recommendedName>
        <fullName evidence="5">Transposase</fullName>
    </recommendedName>
</protein>
<evidence type="ECO:0000313" key="4">
    <source>
        <dbReference type="Proteomes" id="UP001634393"/>
    </source>
</evidence>
<name>A0ABD3T3B2_9LAMI</name>
<comment type="caution">
    <text evidence="3">The sequence shown here is derived from an EMBL/GenBank/DDBJ whole genome shotgun (WGS) entry which is preliminary data.</text>
</comment>
<dbReference type="InterPro" id="IPR029480">
    <property type="entry name" value="Transpos_assoc"/>
</dbReference>
<evidence type="ECO:0008006" key="5">
    <source>
        <dbReference type="Google" id="ProtNLM"/>
    </source>
</evidence>
<evidence type="ECO:0000313" key="3">
    <source>
        <dbReference type="EMBL" id="KAL3830868.1"/>
    </source>
</evidence>
<feature type="domain" description="DUF4218" evidence="1">
    <location>
        <begin position="679"/>
        <end position="743"/>
    </location>
</feature>
<dbReference type="InterPro" id="IPR025452">
    <property type="entry name" value="DUF4218"/>
</dbReference>
<dbReference type="AlphaFoldDB" id="A0ABD3T3B2"/>
<evidence type="ECO:0000259" key="1">
    <source>
        <dbReference type="Pfam" id="PF13960"/>
    </source>
</evidence>
<dbReference type="PANTHER" id="PTHR10775:SF182">
    <property type="entry name" value="TRANSPOSON, EN_SPM-LIKE, TRANSPOSASE-ASSOCIATED DOMAIN PROTEIN-RELATED"/>
    <property type="match status" value="1"/>
</dbReference>
<dbReference type="PANTHER" id="PTHR10775">
    <property type="entry name" value="OS08G0208400 PROTEIN"/>
    <property type="match status" value="1"/>
</dbReference>
<accession>A0ABD3T3B2</accession>
<gene>
    <name evidence="3" type="ORF">ACJIZ3_019670</name>
</gene>
<dbReference type="Pfam" id="PF13963">
    <property type="entry name" value="Transpos_assoc"/>
    <property type="match status" value="1"/>
</dbReference>
<feature type="domain" description="Transposase-associated" evidence="2">
    <location>
        <begin position="3"/>
        <end position="75"/>
    </location>
</feature>
<proteinExistence type="predicted"/>
<dbReference type="Proteomes" id="UP001634393">
    <property type="component" value="Unassembled WGS sequence"/>
</dbReference>
<reference evidence="3 4" key="1">
    <citation type="submission" date="2024-12" db="EMBL/GenBank/DDBJ databases">
        <title>The unique morphological basis and parallel evolutionary history of personate flowers in Penstemon.</title>
        <authorList>
            <person name="Depatie T.H."/>
            <person name="Wessinger C.A."/>
        </authorList>
    </citation>
    <scope>NUCLEOTIDE SEQUENCE [LARGE SCALE GENOMIC DNA]</scope>
    <source>
        <strain evidence="3">WTNN_2</strain>
        <tissue evidence="3">Leaf</tissue>
    </source>
</reference>
<organism evidence="3 4">
    <name type="scientific">Penstemon smallii</name>
    <dbReference type="NCBI Taxonomy" id="265156"/>
    <lineage>
        <taxon>Eukaryota</taxon>
        <taxon>Viridiplantae</taxon>
        <taxon>Streptophyta</taxon>
        <taxon>Embryophyta</taxon>
        <taxon>Tracheophyta</taxon>
        <taxon>Spermatophyta</taxon>
        <taxon>Magnoliopsida</taxon>
        <taxon>eudicotyledons</taxon>
        <taxon>Gunneridae</taxon>
        <taxon>Pentapetalae</taxon>
        <taxon>asterids</taxon>
        <taxon>lamiids</taxon>
        <taxon>Lamiales</taxon>
        <taxon>Plantaginaceae</taxon>
        <taxon>Cheloneae</taxon>
        <taxon>Penstemon</taxon>
    </lineage>
</organism>
<dbReference type="InterPro" id="IPR004242">
    <property type="entry name" value="Transposase_21"/>
</dbReference>
<dbReference type="Pfam" id="PF13960">
    <property type="entry name" value="DUF4218"/>
    <property type="match status" value="1"/>
</dbReference>